<gene>
    <name evidence="2" type="ORF">NCTC13316_01053</name>
</gene>
<dbReference type="AlphaFoldDB" id="A0A378JIJ3"/>
<dbReference type="Proteomes" id="UP000254794">
    <property type="component" value="Unassembled WGS sequence"/>
</dbReference>
<feature type="signal peptide" evidence="1">
    <location>
        <begin position="1"/>
        <end position="21"/>
    </location>
</feature>
<evidence type="ECO:0000313" key="2">
    <source>
        <dbReference type="EMBL" id="STX50964.1"/>
    </source>
</evidence>
<evidence type="ECO:0000256" key="1">
    <source>
        <dbReference type="SAM" id="SignalP"/>
    </source>
</evidence>
<keyword evidence="3" id="KW-1185">Reference proteome</keyword>
<protein>
    <submittedName>
        <fullName evidence="2">Uncharacterized protein</fullName>
    </submittedName>
</protein>
<dbReference type="EMBL" id="UGOD01000001">
    <property type="protein sequence ID" value="STX50964.1"/>
    <property type="molecule type" value="Genomic_DNA"/>
</dbReference>
<dbReference type="OrthoDB" id="5637727at2"/>
<keyword evidence="1" id="KW-0732">Signal</keyword>
<proteinExistence type="predicted"/>
<feature type="chain" id="PRO_5016581765" evidence="1">
    <location>
        <begin position="22"/>
        <end position="129"/>
    </location>
</feature>
<reference evidence="2 3" key="1">
    <citation type="submission" date="2018-06" db="EMBL/GenBank/DDBJ databases">
        <authorList>
            <consortium name="Pathogen Informatics"/>
            <person name="Doyle S."/>
        </authorList>
    </citation>
    <scope>NUCLEOTIDE SEQUENCE [LARGE SCALE GENOMIC DNA]</scope>
    <source>
        <strain evidence="2 3">NCTC13316</strain>
    </source>
</reference>
<organism evidence="2 3">
    <name type="scientific">Legionella busanensis</name>
    <dbReference type="NCBI Taxonomy" id="190655"/>
    <lineage>
        <taxon>Bacteria</taxon>
        <taxon>Pseudomonadati</taxon>
        <taxon>Pseudomonadota</taxon>
        <taxon>Gammaproteobacteria</taxon>
        <taxon>Legionellales</taxon>
        <taxon>Legionellaceae</taxon>
        <taxon>Legionella</taxon>
    </lineage>
</organism>
<dbReference type="RefSeq" id="WP_115330632.1">
    <property type="nucleotide sequence ID" value="NZ_CAAAHP010000001.1"/>
</dbReference>
<evidence type="ECO:0000313" key="3">
    <source>
        <dbReference type="Proteomes" id="UP000254794"/>
    </source>
</evidence>
<accession>A0A378JIJ3</accession>
<name>A0A378JIJ3_9GAMM</name>
<sequence length="129" mass="15102">MKYKRKIIGALLLALAIVSHAGIYNTTAHSRANCFNNESITWYLWHNYNWRVVSFHNYDLKHPNKGYHYIDTGMGYTWRQAAVHWNESAPGGAYFVSGFHYYLDRGREILDTNTQASDCSIYDGWWDQN</sequence>